<proteinExistence type="predicted"/>
<organism evidence="1 2">
    <name type="scientific">Acinetobacter baumannii EGD-HP18</name>
    <dbReference type="NCBI Taxonomy" id="1358412"/>
    <lineage>
        <taxon>Bacteria</taxon>
        <taxon>Pseudomonadati</taxon>
        <taxon>Pseudomonadota</taxon>
        <taxon>Gammaproteobacteria</taxon>
        <taxon>Moraxellales</taxon>
        <taxon>Moraxellaceae</taxon>
        <taxon>Acinetobacter</taxon>
        <taxon>Acinetobacter calcoaceticus/baumannii complex</taxon>
    </lineage>
</organism>
<dbReference type="AlphaFoldDB" id="A0AAV3K1G1"/>
<evidence type="ECO:0000313" key="2">
    <source>
        <dbReference type="Proteomes" id="UP000016517"/>
    </source>
</evidence>
<dbReference type="EMBL" id="AVST01000035">
    <property type="protein sequence ID" value="ERH70975.1"/>
    <property type="molecule type" value="Genomic_DNA"/>
</dbReference>
<evidence type="ECO:0000313" key="1">
    <source>
        <dbReference type="EMBL" id="ERH70975.1"/>
    </source>
</evidence>
<accession>A0AAV3K1G1</accession>
<dbReference type="Proteomes" id="UP000016517">
    <property type="component" value="Unassembled WGS sequence"/>
</dbReference>
<name>A0AAV3K1G1_ACIBA</name>
<reference evidence="1 2" key="1">
    <citation type="submission" date="2013-08" db="EMBL/GenBank/DDBJ databases">
        <title>Study of Ammonical-Nitrogen removal by Nitrification Denitrification process using lab isolates.</title>
        <authorList>
            <person name="Khardenavis A.A."/>
            <person name="Pal R.R."/>
            <person name="Kapley A."/>
            <person name="Qureshi A."/>
            <person name="Purohit H.J."/>
        </authorList>
    </citation>
    <scope>NUCLEOTIDE SEQUENCE [LARGE SCALE GENOMIC DNA]</scope>
    <source>
        <strain evidence="1 2">EGD-HP18</strain>
    </source>
</reference>
<sequence>MLKCSFDVIPEFLKLPDYFKKESVVIILGGGDEFIDFFTKNINDYLLTESFKINYSTQIIDLESMEKVINFKGAFGKNKMFKYNKVKVYSEKFYIDNNLYIYDIAYYHDYLEENMNLFKSGFSGFSFFSKKDKDREKYIFPIDFQNDFFGNIYINFDNKFINGCCDINEEDIEEVYLNGSARVLGVDFFERYNNLKKDEKIIIKNEIDKIILKE</sequence>
<protein>
    <submittedName>
        <fullName evidence="1">Uncharacterized protein</fullName>
    </submittedName>
</protein>
<dbReference type="RefSeq" id="WP_021510487.1">
    <property type="nucleotide sequence ID" value="NZ_AVST01000035.1"/>
</dbReference>
<comment type="caution">
    <text evidence="1">The sequence shown here is derived from an EMBL/GenBank/DDBJ whole genome shotgun (WGS) entry which is preliminary data.</text>
</comment>
<gene>
    <name evidence="1" type="ORF">N173_14120</name>
</gene>